<dbReference type="GO" id="GO:0005737">
    <property type="term" value="C:cytoplasm"/>
    <property type="evidence" value="ECO:0007669"/>
    <property type="project" value="TreeGrafter"/>
</dbReference>
<evidence type="ECO:0000259" key="16">
    <source>
        <dbReference type="Pfam" id="PF17900"/>
    </source>
</evidence>
<evidence type="ECO:0000256" key="12">
    <source>
        <dbReference type="RuleBase" id="RU364040"/>
    </source>
</evidence>
<dbReference type="SUPFAM" id="SSF63737">
    <property type="entry name" value="Leukotriene A4 hydrolase N-terminal domain"/>
    <property type="match status" value="1"/>
</dbReference>
<feature type="binding site" evidence="10">
    <location>
        <position position="324"/>
    </location>
    <ligand>
        <name>Zn(2+)</name>
        <dbReference type="ChEBI" id="CHEBI:29105"/>
        <note>catalytic</note>
    </ligand>
</feature>
<dbReference type="SUPFAM" id="SSF55486">
    <property type="entry name" value="Metalloproteases ('zincins'), catalytic domain"/>
    <property type="match status" value="1"/>
</dbReference>
<dbReference type="Pfam" id="PF11838">
    <property type="entry name" value="ERAP1_C"/>
    <property type="match status" value="1"/>
</dbReference>
<dbReference type="InterPro" id="IPR034016">
    <property type="entry name" value="M1_APN-typ"/>
</dbReference>
<dbReference type="EC" id="3.4.11.-" evidence="12"/>
<comment type="similarity">
    <text evidence="2 12">Belongs to the peptidase M1 family.</text>
</comment>
<proteinExistence type="inferred from homology"/>
<feature type="binding site" evidence="10">
    <location>
        <position position="347"/>
    </location>
    <ligand>
        <name>Zn(2+)</name>
        <dbReference type="ChEBI" id="CHEBI:29105"/>
        <note>catalytic</note>
    </ligand>
</feature>
<evidence type="ECO:0000256" key="1">
    <source>
        <dbReference type="ARBA" id="ARBA00000098"/>
    </source>
</evidence>
<dbReference type="GO" id="GO:0043171">
    <property type="term" value="P:peptide catabolic process"/>
    <property type="evidence" value="ECO:0007669"/>
    <property type="project" value="TreeGrafter"/>
</dbReference>
<evidence type="ECO:0000259" key="14">
    <source>
        <dbReference type="Pfam" id="PF01433"/>
    </source>
</evidence>
<dbReference type="RefSeq" id="WP_187056878.1">
    <property type="nucleotide sequence ID" value="NZ_CP060412.1"/>
</dbReference>
<feature type="domain" description="ERAP1-like C-terminal" evidence="15">
    <location>
        <begin position="540"/>
        <end position="790"/>
    </location>
</feature>
<reference evidence="17 18" key="1">
    <citation type="submission" date="2020-08" db="EMBL/GenBank/DDBJ databases">
        <title>Dyella sp. G9 isolated from forest soil.</title>
        <authorList>
            <person name="Fu J."/>
            <person name="Qiu L."/>
        </authorList>
    </citation>
    <scope>NUCLEOTIDE SEQUENCE [LARGE SCALE GENOMIC DNA]</scope>
    <source>
        <strain evidence="17 18">G9</strain>
    </source>
</reference>
<dbReference type="InterPro" id="IPR014782">
    <property type="entry name" value="Peptidase_M1_dom"/>
</dbReference>
<comment type="catalytic activity">
    <reaction evidence="1">
        <text>Release of an N-terminal amino acid, Xaa-|-Yaa- from a peptide, amide or arylamide. Xaa is preferably Ala, but may be most amino acids including Pro (slow action). When a terminal hydrophobic residue is followed by a prolyl residue, the two may be released as an intact Xaa-Pro dipeptide.</text>
        <dbReference type="EC" id="3.4.11.2"/>
    </reaction>
</comment>
<organism evidence="17 18">
    <name type="scientific">Dyella telluris</name>
    <dbReference type="NCBI Taxonomy" id="2763498"/>
    <lineage>
        <taxon>Bacteria</taxon>
        <taxon>Pseudomonadati</taxon>
        <taxon>Pseudomonadota</taxon>
        <taxon>Gammaproteobacteria</taxon>
        <taxon>Lysobacterales</taxon>
        <taxon>Rhodanobacteraceae</taxon>
        <taxon>Dyella</taxon>
    </lineage>
</organism>
<dbReference type="GO" id="GO:0016020">
    <property type="term" value="C:membrane"/>
    <property type="evidence" value="ECO:0007669"/>
    <property type="project" value="TreeGrafter"/>
</dbReference>
<feature type="active site" description="Proton acceptor" evidence="9">
    <location>
        <position position="325"/>
    </location>
</feature>
<dbReference type="PANTHER" id="PTHR11533:SF174">
    <property type="entry name" value="PUROMYCIN-SENSITIVE AMINOPEPTIDASE-RELATED"/>
    <property type="match status" value="1"/>
</dbReference>
<gene>
    <name evidence="17" type="ORF">H8F01_20650</name>
</gene>
<keyword evidence="6 12" id="KW-0378">Hydrolase</keyword>
<comment type="cofactor">
    <cofactor evidence="10 12">
        <name>Zn(2+)</name>
        <dbReference type="ChEBI" id="CHEBI:29105"/>
    </cofactor>
    <text evidence="10 12">Binds 1 zinc ion per subunit.</text>
</comment>
<keyword evidence="7 10" id="KW-0862">Zinc</keyword>
<evidence type="ECO:0000256" key="8">
    <source>
        <dbReference type="ARBA" id="ARBA00023049"/>
    </source>
</evidence>
<dbReference type="EMBL" id="CP060412">
    <property type="protein sequence ID" value="QNK01416.1"/>
    <property type="molecule type" value="Genomic_DNA"/>
</dbReference>
<feature type="domain" description="Peptidase M1 membrane alanine aminopeptidase" evidence="14">
    <location>
        <begin position="254"/>
        <end position="458"/>
    </location>
</feature>
<evidence type="ECO:0000313" key="17">
    <source>
        <dbReference type="EMBL" id="QNK01416.1"/>
    </source>
</evidence>
<feature type="signal peptide" evidence="13">
    <location>
        <begin position="1"/>
        <end position="21"/>
    </location>
</feature>
<feature type="chain" id="PRO_5028806231" description="Aminopeptidase" evidence="13">
    <location>
        <begin position="22"/>
        <end position="877"/>
    </location>
</feature>
<dbReference type="Gene3D" id="2.60.40.1910">
    <property type="match status" value="1"/>
</dbReference>
<dbReference type="GO" id="GO:0070006">
    <property type="term" value="F:metalloaminopeptidase activity"/>
    <property type="evidence" value="ECO:0007669"/>
    <property type="project" value="TreeGrafter"/>
</dbReference>
<feature type="domain" description="Aminopeptidase N-like N-terminal" evidence="16">
    <location>
        <begin position="38"/>
        <end position="213"/>
    </location>
</feature>
<evidence type="ECO:0000256" key="10">
    <source>
        <dbReference type="PIRSR" id="PIRSR634016-3"/>
    </source>
</evidence>
<dbReference type="Gene3D" id="1.25.50.20">
    <property type="match status" value="1"/>
</dbReference>
<dbReference type="Proteomes" id="UP000515873">
    <property type="component" value="Chromosome"/>
</dbReference>
<sequence>MKHALALAGCLMLGLAGAAEASPADAVPQGRLPDDVTPTRYHIDLTVLPDQPRFTGHVEIEAHLNRATDHFFMHGLGLGMHKAYVLVGGVRHEASYIQVDPLGVVRIDLPQALPPADLRLVFDFDAPVGDTTAGIFRVHTDGQWYAWSHFEPLDARRAFPGFDQPGYKTPFDISITTSPGLIAVSNAPETGTEPVGKLVRHHFAPTLPLPTYLTAFYVGPFATLSGTLQGGSGHAAALPVRVVGEQRYRAQLPYVLENSKAILLLLEDYFGQPFPFPKLDQVGTPLLNGGMENAGADLYGASVLFVDKTSAPAEQGYFGELVAHELAHQWFGDLVTPQWWDDLWLNESFANWMGYRISSQWRPDLAFGTKAVADALEAMDIDALDVGRAIHQPIERSEEAAGAFDDITYAKGGQVIAMMAAYMGDATFRDAVRLHLNRHRYGNASAVDFFQALADAAHDPRLAAAMQGFVDQQGVPLITVHREAGRVWISQTPYVARGATTSARTWLVPVCWREVPVGSKHCVLLDKPSMTLPEATGTVVLPNAGGSGYYRYDMGEADWMALIAQAHALHPAEALTLVDSAWAAFHAGRLKFGVLLELTAAMAGHAYEPVSVDSANRLLAMKRQGFVDASTASLLDRFVSGIYRPRLAELGFDPRAHAYDRDTVDRRQRRHDLVGVLRRAGDDSTIQALAVAAEARLHGDAAALATEYLDDAFHALVVRRGLDGAKRLWTLASSSSDERVRRSAWSAIAQSDQVDVAQWITSQLDAPRLRPVERVAIVLGLLAQPATRSRGEQQALSRFSQLEDRTGHYGEVLLGAPKVSCDANAARNFGTNMLKLAAAAKLGTLDIQRGMALAQQCDALRQAQGRNLAEGIRAVTH</sequence>
<evidence type="ECO:0000256" key="2">
    <source>
        <dbReference type="ARBA" id="ARBA00010136"/>
    </source>
</evidence>
<keyword evidence="3 12" id="KW-0031">Aminopeptidase</keyword>
<keyword evidence="5 10" id="KW-0479">Metal-binding</keyword>
<evidence type="ECO:0000256" key="7">
    <source>
        <dbReference type="ARBA" id="ARBA00022833"/>
    </source>
</evidence>
<dbReference type="Gene3D" id="1.10.390.10">
    <property type="entry name" value="Neutral Protease Domain 2"/>
    <property type="match status" value="1"/>
</dbReference>
<keyword evidence="8 12" id="KW-0482">Metalloprotease</keyword>
<evidence type="ECO:0000256" key="13">
    <source>
        <dbReference type="SAM" id="SignalP"/>
    </source>
</evidence>
<evidence type="ECO:0000256" key="3">
    <source>
        <dbReference type="ARBA" id="ARBA00022438"/>
    </source>
</evidence>
<dbReference type="GO" id="GO:0006508">
    <property type="term" value="P:proteolysis"/>
    <property type="evidence" value="ECO:0007669"/>
    <property type="project" value="UniProtKB-KW"/>
</dbReference>
<dbReference type="InterPro" id="IPR050344">
    <property type="entry name" value="Peptidase_M1_aminopeptidases"/>
</dbReference>
<feature type="site" description="Transition state stabilizer" evidence="11">
    <location>
        <position position="409"/>
    </location>
</feature>
<accession>A0A7G8Q3Q8</accession>
<keyword evidence="4 12" id="KW-0645">Protease</keyword>
<protein>
    <recommendedName>
        <fullName evidence="12">Aminopeptidase</fullName>
        <ecNumber evidence="12">3.4.11.-</ecNumber>
    </recommendedName>
</protein>
<dbReference type="InterPro" id="IPR001930">
    <property type="entry name" value="Peptidase_M1"/>
</dbReference>
<dbReference type="InterPro" id="IPR045357">
    <property type="entry name" value="Aminopeptidase_N-like_N"/>
</dbReference>
<dbReference type="Gene3D" id="2.60.40.1730">
    <property type="entry name" value="tricorn interacting facor f3 domain"/>
    <property type="match status" value="1"/>
</dbReference>
<dbReference type="GO" id="GO:0042277">
    <property type="term" value="F:peptide binding"/>
    <property type="evidence" value="ECO:0007669"/>
    <property type="project" value="TreeGrafter"/>
</dbReference>
<dbReference type="PRINTS" id="PR00756">
    <property type="entry name" value="ALADIPTASE"/>
</dbReference>
<evidence type="ECO:0000256" key="6">
    <source>
        <dbReference type="ARBA" id="ARBA00022801"/>
    </source>
</evidence>
<feature type="binding site" evidence="10">
    <location>
        <position position="328"/>
    </location>
    <ligand>
        <name>Zn(2+)</name>
        <dbReference type="ChEBI" id="CHEBI:29105"/>
        <note>catalytic</note>
    </ligand>
</feature>
<dbReference type="InterPro" id="IPR027268">
    <property type="entry name" value="Peptidase_M4/M1_CTD_sf"/>
</dbReference>
<dbReference type="InterPro" id="IPR042097">
    <property type="entry name" value="Aminopeptidase_N-like_N_sf"/>
</dbReference>
<evidence type="ECO:0000256" key="4">
    <source>
        <dbReference type="ARBA" id="ARBA00022670"/>
    </source>
</evidence>
<evidence type="ECO:0000256" key="11">
    <source>
        <dbReference type="PIRSR" id="PIRSR634016-4"/>
    </source>
</evidence>
<dbReference type="GO" id="GO:0008270">
    <property type="term" value="F:zinc ion binding"/>
    <property type="evidence" value="ECO:0007669"/>
    <property type="project" value="UniProtKB-UniRule"/>
</dbReference>
<evidence type="ECO:0000259" key="15">
    <source>
        <dbReference type="Pfam" id="PF11838"/>
    </source>
</evidence>
<dbReference type="KEGG" id="dtl:H8F01_20650"/>
<name>A0A7G8Q3Q8_9GAMM</name>
<keyword evidence="13" id="KW-0732">Signal</keyword>
<dbReference type="Pfam" id="PF01433">
    <property type="entry name" value="Peptidase_M1"/>
    <property type="match status" value="1"/>
</dbReference>
<evidence type="ECO:0000313" key="18">
    <source>
        <dbReference type="Proteomes" id="UP000515873"/>
    </source>
</evidence>
<keyword evidence="18" id="KW-1185">Reference proteome</keyword>
<evidence type="ECO:0000256" key="9">
    <source>
        <dbReference type="PIRSR" id="PIRSR634016-1"/>
    </source>
</evidence>
<dbReference type="PANTHER" id="PTHR11533">
    <property type="entry name" value="PROTEASE M1 ZINC METALLOPROTEASE"/>
    <property type="match status" value="1"/>
</dbReference>
<evidence type="ECO:0000256" key="5">
    <source>
        <dbReference type="ARBA" id="ARBA00022723"/>
    </source>
</evidence>
<dbReference type="GO" id="GO:0016285">
    <property type="term" value="F:alanyl aminopeptidase activity"/>
    <property type="evidence" value="ECO:0007669"/>
    <property type="project" value="UniProtKB-EC"/>
</dbReference>
<dbReference type="InterPro" id="IPR024571">
    <property type="entry name" value="ERAP1-like_C_dom"/>
</dbReference>
<dbReference type="Pfam" id="PF17900">
    <property type="entry name" value="Peptidase_M1_N"/>
    <property type="match status" value="1"/>
</dbReference>
<dbReference type="GO" id="GO:0005615">
    <property type="term" value="C:extracellular space"/>
    <property type="evidence" value="ECO:0007669"/>
    <property type="project" value="TreeGrafter"/>
</dbReference>
<dbReference type="CDD" id="cd09601">
    <property type="entry name" value="M1_APN-Q_like"/>
    <property type="match status" value="1"/>
</dbReference>
<dbReference type="AlphaFoldDB" id="A0A7G8Q3Q8"/>